<dbReference type="SUPFAM" id="SSF53244">
    <property type="entry name" value="MurD-like peptide ligases, peptide-binding domain"/>
    <property type="match status" value="1"/>
</dbReference>
<sequence length="495" mass="53961">MRLRELTDHLLVSRIVGDEDLLIQGIEADSRKVEKGQLFFCLPGHTADGHDYAPQALDRGAVALVVSRKLDLNATQVVVPDVRQAMAIIADVWYGFPSKELRPIGVTGTNGKTTTTYLIEKILSDAGAKPGVIGTIEKRYAGISFPMSGTTPDILELQKTFRDMLEAGTERVVMEVSSHALEQGRVKGTFFRTAIFTNLTQDHLDYHGSMEAYADAKGLFFSRLGNFYSDSPSERSYAILNADDEASKRYARLTAAEVITYGVENEALVRASNVRVTSRGTSFRVHTFQGDQDVQLRLVGKFNVYNALAALAAGICEGIPLEDAVRSLEATEGVPGRVEAVDEGQSFAVIVDYAHTPDGLDNVLRTVREIAAGRVICVFGCGGDRDRTKRPIMGKIAAEWSDRVIVTSDNPRTEDPLAILKDIQAGLIEAGVDPSRYELEPDREAAIHKAVEMASPGDVVLIAGKGHETYQLIGGVTYDFDDRLVARAAIRSVLN</sequence>
<keyword evidence="4 19" id="KW-0436">Ligase</keyword>
<dbReference type="UniPathway" id="UPA00219"/>
<evidence type="ECO:0000256" key="9">
    <source>
        <dbReference type="ARBA" id="ARBA00022984"/>
    </source>
</evidence>
<feature type="domain" description="Mur ligase central" evidence="23">
    <location>
        <begin position="106"/>
        <end position="313"/>
    </location>
</feature>
<dbReference type="GO" id="GO:0004326">
    <property type="term" value="F:tetrahydrofolylpolyglutamate synthase activity"/>
    <property type="evidence" value="ECO:0007669"/>
    <property type="project" value="InterPro"/>
</dbReference>
<dbReference type="InterPro" id="IPR036565">
    <property type="entry name" value="Mur-like_cat_sf"/>
</dbReference>
<dbReference type="FunFam" id="3.90.190.20:FF:000006">
    <property type="entry name" value="UDP-N-acetylmuramoyl-L-alanyl-D-glutamate--2,6-diaminopimelate ligase"/>
    <property type="match status" value="1"/>
</dbReference>
<keyword evidence="8 19" id="KW-0133">Cell shape</keyword>
<dbReference type="Gene3D" id="3.90.190.20">
    <property type="entry name" value="Mur ligase, C-terminal domain"/>
    <property type="match status" value="1"/>
</dbReference>
<feature type="binding site" evidence="19">
    <location>
        <position position="30"/>
    </location>
    <ligand>
        <name>UDP-N-acetyl-alpha-D-muramoyl-L-alanyl-D-glutamate</name>
        <dbReference type="ChEBI" id="CHEBI:83900"/>
    </ligand>
</feature>
<dbReference type="HAMAP" id="MF_00208">
    <property type="entry name" value="MurE"/>
    <property type="match status" value="1"/>
</dbReference>
<dbReference type="SUPFAM" id="SSF53623">
    <property type="entry name" value="MurD-like peptide ligases, catalytic domain"/>
    <property type="match status" value="1"/>
</dbReference>
<dbReference type="GO" id="GO:0071555">
    <property type="term" value="P:cell wall organization"/>
    <property type="evidence" value="ECO:0007669"/>
    <property type="project" value="UniProtKB-KW"/>
</dbReference>
<dbReference type="InterPro" id="IPR036615">
    <property type="entry name" value="Mur_ligase_C_dom_sf"/>
</dbReference>
<evidence type="ECO:0000256" key="13">
    <source>
        <dbReference type="ARBA" id="ARBA00056782"/>
    </source>
</evidence>
<dbReference type="Gene3D" id="3.40.1390.10">
    <property type="entry name" value="MurE/MurF, N-terminal domain"/>
    <property type="match status" value="1"/>
</dbReference>
<comment type="pathway">
    <text evidence="1 19 20">Cell wall biogenesis; peptidoglycan biosynthesis.</text>
</comment>
<comment type="subcellular location">
    <subcellularLocation>
        <location evidence="19 20">Cytoplasm</location>
    </subcellularLocation>
</comment>
<evidence type="ECO:0000256" key="8">
    <source>
        <dbReference type="ARBA" id="ARBA00022960"/>
    </source>
</evidence>
<dbReference type="PROSITE" id="PS01011">
    <property type="entry name" value="FOLYLPOLYGLU_SYNT_1"/>
    <property type="match status" value="1"/>
</dbReference>
<dbReference type="Pfam" id="PF02875">
    <property type="entry name" value="Mur_ligase_C"/>
    <property type="match status" value="1"/>
</dbReference>
<dbReference type="GO" id="GO:0009252">
    <property type="term" value="P:peptidoglycan biosynthetic process"/>
    <property type="evidence" value="ECO:0007669"/>
    <property type="project" value="UniProtKB-UniRule"/>
</dbReference>
<name>A0A841SVH6_9BACL</name>
<evidence type="ECO:0000256" key="6">
    <source>
        <dbReference type="ARBA" id="ARBA00022741"/>
    </source>
</evidence>
<keyword evidence="11 19" id="KW-0961">Cell wall biogenesis/degradation</keyword>
<evidence type="ECO:0000256" key="17">
    <source>
        <dbReference type="ARBA" id="ARBA00076158"/>
    </source>
</evidence>
<feature type="binding site" evidence="19">
    <location>
        <position position="468"/>
    </location>
    <ligand>
        <name>meso-2,6-diaminopimelate</name>
        <dbReference type="ChEBI" id="CHEBI:57791"/>
    </ligand>
</feature>
<evidence type="ECO:0000256" key="7">
    <source>
        <dbReference type="ARBA" id="ARBA00022840"/>
    </source>
</evidence>
<evidence type="ECO:0000256" key="18">
    <source>
        <dbReference type="ARBA" id="ARBA00081560"/>
    </source>
</evidence>
<dbReference type="Gene3D" id="3.40.1190.10">
    <property type="entry name" value="Mur-like, catalytic domain"/>
    <property type="match status" value="1"/>
</dbReference>
<dbReference type="InterPro" id="IPR018109">
    <property type="entry name" value="Folylpolyglutamate_synth_CS"/>
</dbReference>
<feature type="binding site" evidence="19">
    <location>
        <begin position="150"/>
        <end position="151"/>
    </location>
    <ligand>
        <name>UDP-N-acetyl-alpha-D-muramoyl-L-alanyl-D-glutamate</name>
        <dbReference type="ChEBI" id="CHEBI:83900"/>
    </ligand>
</feature>
<evidence type="ECO:0000313" key="24">
    <source>
        <dbReference type="EMBL" id="MBB6636303.1"/>
    </source>
</evidence>
<feature type="binding site" evidence="19">
    <location>
        <position position="385"/>
    </location>
    <ligand>
        <name>meso-2,6-diaminopimelate</name>
        <dbReference type="ChEBI" id="CHEBI:57791"/>
    </ligand>
</feature>
<evidence type="ECO:0000256" key="4">
    <source>
        <dbReference type="ARBA" id="ARBA00022598"/>
    </source>
</evidence>
<evidence type="ECO:0000256" key="1">
    <source>
        <dbReference type="ARBA" id="ARBA00004752"/>
    </source>
</evidence>
<feature type="binding site" evidence="19">
    <location>
        <begin position="108"/>
        <end position="114"/>
    </location>
    <ligand>
        <name>ATP</name>
        <dbReference type="ChEBI" id="CHEBI:30616"/>
    </ligand>
</feature>
<accession>A0A841SVH6</accession>
<feature type="domain" description="Mur ligase N-terminal catalytic" evidence="21">
    <location>
        <begin position="23"/>
        <end position="91"/>
    </location>
</feature>
<comment type="caution">
    <text evidence="24">The sequence shown here is derived from an EMBL/GenBank/DDBJ whole genome shotgun (WGS) entry which is preliminary data.</text>
</comment>
<dbReference type="RefSeq" id="WP_185121516.1">
    <property type="nucleotide sequence ID" value="NZ_JACJVQ010000017.1"/>
</dbReference>
<dbReference type="EC" id="6.3.2.13" evidence="14 19"/>
<comment type="similarity">
    <text evidence="2 19">Belongs to the MurCDEF family. MurE subfamily.</text>
</comment>
<dbReference type="GO" id="GO:0000287">
    <property type="term" value="F:magnesium ion binding"/>
    <property type="evidence" value="ECO:0007669"/>
    <property type="project" value="UniProtKB-UniRule"/>
</dbReference>
<dbReference type="AlphaFoldDB" id="A0A841SVH6"/>
<protein>
    <recommendedName>
        <fullName evidence="15 19">UDP-N-acetylmuramoyl-L-alanyl-D-glutamate--2,6-diaminopimelate ligase</fullName>
        <ecNumber evidence="14 19">6.3.2.13</ecNumber>
    </recommendedName>
    <alternativeName>
        <fullName evidence="16 19">Meso-A2pm-adding enzyme</fullName>
    </alternativeName>
    <alternativeName>
        <fullName evidence="17 19">Meso-diaminopimelate-adding enzyme</fullName>
    </alternativeName>
    <alternativeName>
        <fullName evidence="18 19">UDP-MurNAc-L-Ala-D-Glu:meso-diaminopimelate ligase</fullName>
    </alternativeName>
    <alternativeName>
        <fullName evidence="19">UDP-MurNAc-tripeptide synthetase</fullName>
    </alternativeName>
    <alternativeName>
        <fullName evidence="19">UDP-N-acetylmuramyl-tripeptide synthetase</fullName>
    </alternativeName>
</protein>
<evidence type="ECO:0000256" key="15">
    <source>
        <dbReference type="ARBA" id="ARBA00072883"/>
    </source>
</evidence>
<dbReference type="InterPro" id="IPR000713">
    <property type="entry name" value="Mur_ligase_N"/>
</dbReference>
<comment type="catalytic activity">
    <reaction evidence="12 19">
        <text>UDP-N-acetyl-alpha-D-muramoyl-L-alanyl-D-glutamate + meso-2,6-diaminopimelate + ATP = UDP-N-acetyl-alpha-D-muramoyl-L-alanyl-gamma-D-glutamyl-meso-2,6-diaminopimelate + ADP + phosphate + H(+)</text>
        <dbReference type="Rhea" id="RHEA:23676"/>
        <dbReference type="ChEBI" id="CHEBI:15378"/>
        <dbReference type="ChEBI" id="CHEBI:30616"/>
        <dbReference type="ChEBI" id="CHEBI:43474"/>
        <dbReference type="ChEBI" id="CHEBI:57791"/>
        <dbReference type="ChEBI" id="CHEBI:83900"/>
        <dbReference type="ChEBI" id="CHEBI:83905"/>
        <dbReference type="ChEBI" id="CHEBI:456216"/>
        <dbReference type="EC" id="6.3.2.13"/>
    </reaction>
</comment>
<evidence type="ECO:0000256" key="5">
    <source>
        <dbReference type="ARBA" id="ARBA00022618"/>
    </source>
</evidence>
<dbReference type="Proteomes" id="UP000535838">
    <property type="component" value="Unassembled WGS sequence"/>
</dbReference>
<evidence type="ECO:0000256" key="3">
    <source>
        <dbReference type="ARBA" id="ARBA00022490"/>
    </source>
</evidence>
<organism evidence="24 25">
    <name type="scientific">Cohnella thailandensis</name>
    <dbReference type="NCBI Taxonomy" id="557557"/>
    <lineage>
        <taxon>Bacteria</taxon>
        <taxon>Bacillati</taxon>
        <taxon>Bacillota</taxon>
        <taxon>Bacilli</taxon>
        <taxon>Bacillales</taxon>
        <taxon>Paenibacillaceae</taxon>
        <taxon>Cohnella</taxon>
    </lineage>
</organism>
<evidence type="ECO:0000259" key="22">
    <source>
        <dbReference type="Pfam" id="PF02875"/>
    </source>
</evidence>
<evidence type="ECO:0000259" key="21">
    <source>
        <dbReference type="Pfam" id="PF01225"/>
    </source>
</evidence>
<dbReference type="GO" id="GO:0005524">
    <property type="term" value="F:ATP binding"/>
    <property type="evidence" value="ECO:0007669"/>
    <property type="project" value="UniProtKB-UniRule"/>
</dbReference>
<feature type="short sequence motif" description="Meso-diaminopimelate recognition motif" evidence="19">
    <location>
        <begin position="409"/>
        <end position="412"/>
    </location>
</feature>
<keyword evidence="9 19" id="KW-0573">Peptidoglycan synthesis</keyword>
<dbReference type="Pfam" id="PF01225">
    <property type="entry name" value="Mur_ligase"/>
    <property type="match status" value="1"/>
</dbReference>
<feature type="binding site" evidence="19">
    <location>
        <position position="185"/>
    </location>
    <ligand>
        <name>UDP-N-acetyl-alpha-D-muramoyl-L-alanyl-D-glutamate</name>
        <dbReference type="ChEBI" id="CHEBI:83900"/>
    </ligand>
</feature>
<comment type="caution">
    <text evidence="19">Lacks conserved residue(s) required for the propagation of feature annotation.</text>
</comment>
<feature type="binding site" evidence="19">
    <location>
        <position position="464"/>
    </location>
    <ligand>
        <name>meso-2,6-diaminopimelate</name>
        <dbReference type="ChEBI" id="CHEBI:57791"/>
    </ligand>
</feature>
<dbReference type="InterPro" id="IPR004101">
    <property type="entry name" value="Mur_ligase_C"/>
</dbReference>
<dbReference type="PANTHER" id="PTHR23135:SF4">
    <property type="entry name" value="UDP-N-ACETYLMURAMOYL-L-ALANYL-D-GLUTAMATE--2,6-DIAMINOPIMELATE LIGASE MURE HOMOLOG, CHLOROPLASTIC"/>
    <property type="match status" value="1"/>
</dbReference>
<dbReference type="InterPro" id="IPR013221">
    <property type="entry name" value="Mur_ligase_cen"/>
</dbReference>
<keyword evidence="3 19" id="KW-0963">Cytoplasm</keyword>
<keyword evidence="19" id="KW-0460">Magnesium</keyword>
<feature type="modified residue" description="N6-carboxylysine" evidence="19">
    <location>
        <position position="217"/>
    </location>
</feature>
<feature type="binding site" evidence="19">
    <location>
        <position position="177"/>
    </location>
    <ligand>
        <name>UDP-N-acetyl-alpha-D-muramoyl-L-alanyl-D-glutamate</name>
        <dbReference type="ChEBI" id="CHEBI:83900"/>
    </ligand>
</feature>
<evidence type="ECO:0000256" key="16">
    <source>
        <dbReference type="ARBA" id="ARBA00075482"/>
    </source>
</evidence>
<feature type="binding site" evidence="19">
    <location>
        <begin position="409"/>
        <end position="412"/>
    </location>
    <ligand>
        <name>meso-2,6-diaminopimelate</name>
        <dbReference type="ChEBI" id="CHEBI:57791"/>
    </ligand>
</feature>
<feature type="binding site" evidence="19">
    <location>
        <position position="183"/>
    </location>
    <ligand>
        <name>UDP-N-acetyl-alpha-D-muramoyl-L-alanyl-D-glutamate</name>
        <dbReference type="ChEBI" id="CHEBI:83900"/>
    </ligand>
</feature>
<evidence type="ECO:0000256" key="10">
    <source>
        <dbReference type="ARBA" id="ARBA00023306"/>
    </source>
</evidence>
<evidence type="ECO:0000256" key="11">
    <source>
        <dbReference type="ARBA" id="ARBA00023316"/>
    </source>
</evidence>
<comment type="PTM">
    <text evidence="19">Carboxylation is probably crucial for Mg(2+) binding and, consequently, for the gamma-phosphate positioning of ATP.</text>
</comment>
<keyword evidence="10 19" id="KW-0131">Cell cycle</keyword>
<dbReference type="GO" id="GO:0051301">
    <property type="term" value="P:cell division"/>
    <property type="evidence" value="ECO:0007669"/>
    <property type="project" value="UniProtKB-KW"/>
</dbReference>
<dbReference type="Pfam" id="PF08245">
    <property type="entry name" value="Mur_ligase_M"/>
    <property type="match status" value="1"/>
</dbReference>
<keyword evidence="7 19" id="KW-0067">ATP-binding</keyword>
<proteinExistence type="inferred from homology"/>
<evidence type="ECO:0000313" key="25">
    <source>
        <dbReference type="Proteomes" id="UP000535838"/>
    </source>
</evidence>
<dbReference type="InterPro" id="IPR035911">
    <property type="entry name" value="MurE/MurF_N"/>
</dbReference>
<evidence type="ECO:0000256" key="19">
    <source>
        <dbReference type="HAMAP-Rule" id="MF_00208"/>
    </source>
</evidence>
<evidence type="ECO:0000256" key="12">
    <source>
        <dbReference type="ARBA" id="ARBA00050251"/>
    </source>
</evidence>
<gene>
    <name evidence="19" type="primary">murE</name>
    <name evidence="24" type="ORF">H7B67_19440</name>
</gene>
<evidence type="ECO:0000256" key="14">
    <source>
        <dbReference type="ARBA" id="ARBA00066633"/>
    </source>
</evidence>
<comment type="cofactor">
    <cofactor evidence="19">
        <name>Mg(2+)</name>
        <dbReference type="ChEBI" id="CHEBI:18420"/>
    </cofactor>
</comment>
<keyword evidence="6 19" id="KW-0547">Nucleotide-binding</keyword>
<dbReference type="NCBIfam" id="TIGR01085">
    <property type="entry name" value="murE"/>
    <property type="match status" value="1"/>
</dbReference>
<reference evidence="24 25" key="1">
    <citation type="submission" date="2020-08" db="EMBL/GenBank/DDBJ databases">
        <title>Cohnella phylogeny.</title>
        <authorList>
            <person name="Dunlap C."/>
        </authorList>
    </citation>
    <scope>NUCLEOTIDE SEQUENCE [LARGE SCALE GENOMIC DNA]</scope>
    <source>
        <strain evidence="24 25">DSM 25241</strain>
    </source>
</reference>
<dbReference type="GO" id="GO:0008360">
    <property type="term" value="P:regulation of cell shape"/>
    <property type="evidence" value="ECO:0007669"/>
    <property type="project" value="UniProtKB-KW"/>
</dbReference>
<dbReference type="NCBIfam" id="NF001124">
    <property type="entry name" value="PRK00139.1-2"/>
    <property type="match status" value="1"/>
</dbReference>
<dbReference type="SUPFAM" id="SSF63418">
    <property type="entry name" value="MurE/MurF N-terminal domain"/>
    <property type="match status" value="1"/>
</dbReference>
<keyword evidence="25" id="KW-1185">Reference proteome</keyword>
<comment type="function">
    <text evidence="13 19">Catalyzes the addition of meso-diaminopimelic acid to the nucleotide precursor UDP-N-acetylmuramoyl-L-alanyl-D-glutamate (UMAG) in the biosynthesis of bacterial cell-wall peptidoglycan.</text>
</comment>
<dbReference type="PANTHER" id="PTHR23135">
    <property type="entry name" value="MUR LIGASE FAMILY MEMBER"/>
    <property type="match status" value="1"/>
</dbReference>
<dbReference type="EMBL" id="JACJVQ010000017">
    <property type="protein sequence ID" value="MBB6636303.1"/>
    <property type="molecule type" value="Genomic_DNA"/>
</dbReference>
<dbReference type="GO" id="GO:0005737">
    <property type="term" value="C:cytoplasm"/>
    <property type="evidence" value="ECO:0007669"/>
    <property type="project" value="UniProtKB-SubCell"/>
</dbReference>
<evidence type="ECO:0000259" key="23">
    <source>
        <dbReference type="Pfam" id="PF08245"/>
    </source>
</evidence>
<dbReference type="GO" id="GO:0008765">
    <property type="term" value="F:UDP-N-acetylmuramoylalanyl-D-glutamate-2,6-diaminopimelate ligase activity"/>
    <property type="evidence" value="ECO:0007669"/>
    <property type="project" value="UniProtKB-UniRule"/>
</dbReference>
<evidence type="ECO:0000256" key="2">
    <source>
        <dbReference type="ARBA" id="ARBA00005898"/>
    </source>
</evidence>
<feature type="domain" description="Mur ligase C-terminal" evidence="22">
    <location>
        <begin position="336"/>
        <end position="466"/>
    </location>
</feature>
<dbReference type="NCBIfam" id="NF001126">
    <property type="entry name" value="PRK00139.1-4"/>
    <property type="match status" value="1"/>
</dbReference>
<evidence type="ECO:0000256" key="20">
    <source>
        <dbReference type="RuleBase" id="RU004135"/>
    </source>
</evidence>
<dbReference type="InterPro" id="IPR005761">
    <property type="entry name" value="UDP-N-AcMur-Glu-dNH2Pim_ligase"/>
</dbReference>
<keyword evidence="5 19" id="KW-0132">Cell division</keyword>